<keyword evidence="5" id="KW-0325">Glycoprotein</keyword>
<evidence type="ECO:0000256" key="5">
    <source>
        <dbReference type="ARBA" id="ARBA00023180"/>
    </source>
</evidence>
<sequence length="208" mass="23677">MLFDHRPRYFLFQRWIVRASSIRGLLNLGWLLLLSWSFSSVVSYCVRRTVLCKNKLYLMIEMLFLGGIFLFIVFSYSDVGHISTSTRRILYGVFSSSCFVGNIILLLVPVKDLSALDEPQHESLSNWKMLSSAFWLACTPRMLLLSVVFAYSGLELSFWSGIFTTCISFTSFTYDSHRLVALNAICQGLGQVVGPVMCHETKIDHDSL</sequence>
<dbReference type="InterPro" id="IPR051617">
    <property type="entry name" value="UNC-93-like_regulator"/>
</dbReference>
<evidence type="ECO:0000256" key="6">
    <source>
        <dbReference type="SAM" id="Phobius"/>
    </source>
</evidence>
<dbReference type="InterPro" id="IPR010291">
    <property type="entry name" value="Ion_channel_UNC-93"/>
</dbReference>
<comment type="subcellular location">
    <subcellularLocation>
        <location evidence="1">Membrane</location>
        <topology evidence="1">Multi-pass membrane protein</topology>
    </subcellularLocation>
</comment>
<evidence type="ECO:0000313" key="8">
    <source>
        <dbReference type="Proteomes" id="UP001608902"/>
    </source>
</evidence>
<dbReference type="GO" id="GO:0016020">
    <property type="term" value="C:membrane"/>
    <property type="evidence" value="ECO:0007669"/>
    <property type="project" value="UniProtKB-SubCell"/>
</dbReference>
<gene>
    <name evidence="7" type="ORF">AB6A40_008637</name>
</gene>
<keyword evidence="2 6" id="KW-0812">Transmembrane</keyword>
<name>A0ABD6EXX4_9BILA</name>
<comment type="caution">
    <text evidence="7">The sequence shown here is derived from an EMBL/GenBank/DDBJ whole genome shotgun (WGS) entry which is preliminary data.</text>
</comment>
<keyword evidence="4 6" id="KW-0472">Membrane</keyword>
<evidence type="ECO:0000313" key="7">
    <source>
        <dbReference type="EMBL" id="MFH4981928.1"/>
    </source>
</evidence>
<keyword evidence="8" id="KW-1185">Reference proteome</keyword>
<organism evidence="7 8">
    <name type="scientific">Gnathostoma spinigerum</name>
    <dbReference type="NCBI Taxonomy" id="75299"/>
    <lineage>
        <taxon>Eukaryota</taxon>
        <taxon>Metazoa</taxon>
        <taxon>Ecdysozoa</taxon>
        <taxon>Nematoda</taxon>
        <taxon>Chromadorea</taxon>
        <taxon>Rhabditida</taxon>
        <taxon>Spirurina</taxon>
        <taxon>Gnathostomatomorpha</taxon>
        <taxon>Gnathostomatoidea</taxon>
        <taxon>Gnathostomatidae</taxon>
        <taxon>Gnathostoma</taxon>
    </lineage>
</organism>
<evidence type="ECO:0000256" key="2">
    <source>
        <dbReference type="ARBA" id="ARBA00022692"/>
    </source>
</evidence>
<evidence type="ECO:0000256" key="1">
    <source>
        <dbReference type="ARBA" id="ARBA00004141"/>
    </source>
</evidence>
<evidence type="ECO:0000256" key="4">
    <source>
        <dbReference type="ARBA" id="ARBA00023136"/>
    </source>
</evidence>
<feature type="transmembrane region" description="Helical" evidence="6">
    <location>
        <begin position="89"/>
        <end position="108"/>
    </location>
</feature>
<feature type="transmembrane region" description="Helical" evidence="6">
    <location>
        <begin position="28"/>
        <end position="46"/>
    </location>
</feature>
<dbReference type="PANTHER" id="PTHR23294">
    <property type="entry name" value="ET TRANSLATION PRODUCT-RELATED"/>
    <property type="match status" value="1"/>
</dbReference>
<dbReference type="PANTHER" id="PTHR23294:SF0">
    <property type="entry name" value="UNC93-LIKE PROTEIN MFSD11"/>
    <property type="match status" value="1"/>
</dbReference>
<reference evidence="7 8" key="1">
    <citation type="submission" date="2024-08" db="EMBL/GenBank/DDBJ databases">
        <title>Gnathostoma spinigerum genome.</title>
        <authorList>
            <person name="Gonzalez-Bertolin B."/>
            <person name="Monzon S."/>
            <person name="Zaballos A."/>
            <person name="Jimenez P."/>
            <person name="Dekumyoy P."/>
            <person name="Varona S."/>
            <person name="Cuesta I."/>
            <person name="Sumanam S."/>
            <person name="Adisakwattana P."/>
            <person name="Gasser R.B."/>
            <person name="Hernandez-Gonzalez A."/>
            <person name="Young N.D."/>
            <person name="Perteguer M.J."/>
        </authorList>
    </citation>
    <scope>NUCLEOTIDE SEQUENCE [LARGE SCALE GENOMIC DNA]</scope>
    <source>
        <strain evidence="7">AL3</strain>
        <tissue evidence="7">Liver</tissue>
    </source>
</reference>
<proteinExistence type="predicted"/>
<dbReference type="AlphaFoldDB" id="A0ABD6EXX4"/>
<accession>A0ABD6EXX4</accession>
<dbReference type="Pfam" id="PF05978">
    <property type="entry name" value="UNC-93"/>
    <property type="match status" value="1"/>
</dbReference>
<protein>
    <submittedName>
        <fullName evidence="7">Uncharacterized protein</fullName>
    </submittedName>
</protein>
<feature type="transmembrane region" description="Helical" evidence="6">
    <location>
        <begin position="58"/>
        <end position="77"/>
    </location>
</feature>
<keyword evidence="3 6" id="KW-1133">Transmembrane helix</keyword>
<dbReference type="EMBL" id="JBGFUD010008172">
    <property type="protein sequence ID" value="MFH4981928.1"/>
    <property type="molecule type" value="Genomic_DNA"/>
</dbReference>
<dbReference type="Proteomes" id="UP001608902">
    <property type="component" value="Unassembled WGS sequence"/>
</dbReference>
<evidence type="ECO:0000256" key="3">
    <source>
        <dbReference type="ARBA" id="ARBA00022989"/>
    </source>
</evidence>